<dbReference type="Proteomes" id="UP000011115">
    <property type="component" value="Unassembled WGS sequence"/>
</dbReference>
<name>M1DMU4_SOLTU</name>
<evidence type="ECO:0008006" key="4">
    <source>
        <dbReference type="Google" id="ProtNLM"/>
    </source>
</evidence>
<feature type="region of interest" description="Disordered" evidence="1">
    <location>
        <begin position="60"/>
        <end position="86"/>
    </location>
</feature>
<accession>M1DMU4</accession>
<dbReference type="PaxDb" id="4113-PGSC0003DMT400091531"/>
<dbReference type="AlphaFoldDB" id="M1DMU4"/>
<dbReference type="EnsemblPlants" id="PGSC0003DMT400091531">
    <property type="protein sequence ID" value="PGSC0003DMT400091531"/>
    <property type="gene ID" value="PGSC0003DMG400041102"/>
</dbReference>
<evidence type="ECO:0000313" key="3">
    <source>
        <dbReference type="Proteomes" id="UP000011115"/>
    </source>
</evidence>
<protein>
    <recommendedName>
        <fullName evidence="4">Integrase core domain containing protein</fullName>
    </recommendedName>
</protein>
<feature type="compositionally biased region" description="Basic and acidic residues" evidence="1">
    <location>
        <begin position="60"/>
        <end position="69"/>
    </location>
</feature>
<reference evidence="3" key="1">
    <citation type="journal article" date="2011" name="Nature">
        <title>Genome sequence and analysis of the tuber crop potato.</title>
        <authorList>
            <consortium name="The Potato Genome Sequencing Consortium"/>
        </authorList>
    </citation>
    <scope>NUCLEOTIDE SEQUENCE [LARGE SCALE GENOMIC DNA]</scope>
    <source>
        <strain evidence="3">cv. DM1-3 516 R44</strain>
    </source>
</reference>
<feature type="region of interest" description="Disordered" evidence="1">
    <location>
        <begin position="291"/>
        <end position="313"/>
    </location>
</feature>
<feature type="region of interest" description="Disordered" evidence="1">
    <location>
        <begin position="242"/>
        <end position="262"/>
    </location>
</feature>
<proteinExistence type="predicted"/>
<organism evidence="2 3">
    <name type="scientific">Solanum tuberosum</name>
    <name type="common">Potato</name>
    <dbReference type="NCBI Taxonomy" id="4113"/>
    <lineage>
        <taxon>Eukaryota</taxon>
        <taxon>Viridiplantae</taxon>
        <taxon>Streptophyta</taxon>
        <taxon>Embryophyta</taxon>
        <taxon>Tracheophyta</taxon>
        <taxon>Spermatophyta</taxon>
        <taxon>Magnoliopsida</taxon>
        <taxon>eudicotyledons</taxon>
        <taxon>Gunneridae</taxon>
        <taxon>Pentapetalae</taxon>
        <taxon>asterids</taxon>
        <taxon>lamiids</taxon>
        <taxon>Solanales</taxon>
        <taxon>Solanaceae</taxon>
        <taxon>Solanoideae</taxon>
        <taxon>Solaneae</taxon>
        <taxon>Solanum</taxon>
    </lineage>
</organism>
<dbReference type="Gramene" id="PGSC0003DMT400091531">
    <property type="protein sequence ID" value="PGSC0003DMT400091531"/>
    <property type="gene ID" value="PGSC0003DMG400041102"/>
</dbReference>
<dbReference type="HOGENOM" id="CLU_029307_6_2_1"/>
<sequence length="313" mass="34704">MFEALYNEKVNFLANQGGGYRAKYQSVLSPKAEGQVRDENSSWHVAEQFCEAILLSPNASKHENAEGKSRKAMKSTKRRITEQRSHKTKNAKFIAGGIGLTWVELERVNPSPSPTHSARESEWAKAEPVLNAATRCSRETQLIRGLKLTSGFENRHDGSFGELGRARRITRQFAEYPHFAFNFKLYVLLATVTFGETLDVTKDMARPKVLGKNMPLRGKAKGITLNEDATAFKGKTTKLRTTGGKVKGKCKAPTSPEVSSDSERIVLNPDGKDQICGELEQSVYRRAVLRNSTMSPNDPSTTMLKLSARTPSP</sequence>
<keyword evidence="3" id="KW-1185">Reference proteome</keyword>
<evidence type="ECO:0000313" key="2">
    <source>
        <dbReference type="EnsemblPlants" id="PGSC0003DMT400091531"/>
    </source>
</evidence>
<dbReference type="InParanoid" id="M1DMU4"/>
<evidence type="ECO:0000256" key="1">
    <source>
        <dbReference type="SAM" id="MobiDB-lite"/>
    </source>
</evidence>
<reference evidence="2" key="2">
    <citation type="submission" date="2015-06" db="UniProtKB">
        <authorList>
            <consortium name="EnsemblPlants"/>
        </authorList>
    </citation>
    <scope>IDENTIFICATION</scope>
    <source>
        <strain evidence="2">DM1-3 516 R44</strain>
    </source>
</reference>